<dbReference type="EMBL" id="BAAAUX010000005">
    <property type="protein sequence ID" value="GAA2779478.1"/>
    <property type="molecule type" value="Genomic_DNA"/>
</dbReference>
<evidence type="ECO:0000313" key="4">
    <source>
        <dbReference type="Proteomes" id="UP001500979"/>
    </source>
</evidence>
<keyword evidence="1" id="KW-0175">Coiled coil</keyword>
<feature type="region of interest" description="Disordered" evidence="2">
    <location>
        <begin position="231"/>
        <end position="261"/>
    </location>
</feature>
<proteinExistence type="predicted"/>
<gene>
    <name evidence="3" type="ORF">GCM10010470_11450</name>
</gene>
<dbReference type="Gene3D" id="1.20.5.2950">
    <property type="match status" value="1"/>
</dbReference>
<dbReference type="Proteomes" id="UP001500979">
    <property type="component" value="Unassembled WGS sequence"/>
</dbReference>
<keyword evidence="4" id="KW-1185">Reference proteome</keyword>
<reference evidence="3 4" key="1">
    <citation type="journal article" date="2019" name="Int. J. Syst. Evol. Microbiol.">
        <title>The Global Catalogue of Microorganisms (GCM) 10K type strain sequencing project: providing services to taxonomists for standard genome sequencing and annotation.</title>
        <authorList>
            <consortium name="The Broad Institute Genomics Platform"/>
            <consortium name="The Broad Institute Genome Sequencing Center for Infectious Disease"/>
            <person name="Wu L."/>
            <person name="Ma J."/>
        </authorList>
    </citation>
    <scope>NUCLEOTIDE SEQUENCE [LARGE SCALE GENOMIC DNA]</scope>
    <source>
        <strain evidence="3 4">JCM 9383</strain>
    </source>
</reference>
<evidence type="ECO:0000256" key="2">
    <source>
        <dbReference type="SAM" id="MobiDB-lite"/>
    </source>
</evidence>
<sequence>MGFGAGYDCREIEVYRVFEALDELVTIVEEARGVPMTSGCVVPRGDVLELLDDVRDAIPSELDDAQDVLDHRDDVVQKAETEAQRTLGEARAEADRTVSEARAQAEQLLAEARERADQLVGEAQAEAEQTVTSGRREYEDYVGRAQSEADRMVQAGRAAYEQSVHEGKSEQARLVSETEVVQAAESESKRIVAEANDDAERLRGECDAYVDARLADFEDLLSRTLRTVGKGRQQLRSPVGAPYDYDEWKPGRTGAGRNGEH</sequence>
<organism evidence="3 4">
    <name type="scientific">Saccharopolyspora taberi</name>
    <dbReference type="NCBI Taxonomy" id="60895"/>
    <lineage>
        <taxon>Bacteria</taxon>
        <taxon>Bacillati</taxon>
        <taxon>Actinomycetota</taxon>
        <taxon>Actinomycetes</taxon>
        <taxon>Pseudonocardiales</taxon>
        <taxon>Pseudonocardiaceae</taxon>
        <taxon>Saccharopolyspora</taxon>
    </lineage>
</organism>
<evidence type="ECO:0000313" key="3">
    <source>
        <dbReference type="EMBL" id="GAA2779478.1"/>
    </source>
</evidence>
<protein>
    <submittedName>
        <fullName evidence="3">DivIVA domain-containing protein</fullName>
    </submittedName>
</protein>
<dbReference type="PANTHER" id="PTHR38010">
    <property type="entry name" value="SLR0848 PROTEIN"/>
    <property type="match status" value="1"/>
</dbReference>
<evidence type="ECO:0000256" key="1">
    <source>
        <dbReference type="SAM" id="Coils"/>
    </source>
</evidence>
<accession>A0ABN3V5W7</accession>
<dbReference type="PANTHER" id="PTHR38010:SF1">
    <property type="entry name" value="SLR0848 PROTEIN"/>
    <property type="match status" value="1"/>
</dbReference>
<comment type="caution">
    <text evidence="3">The sequence shown here is derived from an EMBL/GenBank/DDBJ whole genome shotgun (WGS) entry which is preliminary data.</text>
</comment>
<feature type="coiled-coil region" evidence="1">
    <location>
        <begin position="91"/>
        <end position="129"/>
    </location>
</feature>
<name>A0ABN3V5W7_9PSEU</name>